<evidence type="ECO:0000313" key="5">
    <source>
        <dbReference type="Proteomes" id="UP000190813"/>
    </source>
</evidence>
<dbReference type="RefSeq" id="WP_078772025.1">
    <property type="nucleotide sequence ID" value="NZ_CBCSBR010000002.1"/>
</dbReference>
<evidence type="ECO:0000256" key="2">
    <source>
        <dbReference type="RuleBase" id="RU003750"/>
    </source>
</evidence>
<gene>
    <name evidence="4" type="ORF">BAZ10_04575</name>
</gene>
<evidence type="ECO:0000256" key="1">
    <source>
        <dbReference type="ARBA" id="ARBA00022679"/>
    </source>
</evidence>
<keyword evidence="3" id="KW-0472">Membrane</keyword>
<keyword evidence="1 2" id="KW-0808">Transferase</keyword>
<dbReference type="GO" id="GO:0016020">
    <property type="term" value="C:membrane"/>
    <property type="evidence" value="ECO:0007669"/>
    <property type="project" value="InterPro"/>
</dbReference>
<reference evidence="4 5" key="1">
    <citation type="submission" date="2016-06" db="EMBL/GenBank/DDBJ databases">
        <title>Revisiting the taxonomy of the Elizabethkingia Genus based on Whole-Genome Sequencing, Optical Mapping, and MALDI-TOF.</title>
        <authorList>
            <person name="Nicholson A.C."/>
        </authorList>
    </citation>
    <scope>NUCLEOTIDE SEQUENCE [LARGE SCALE GENOMIC DNA]</scope>
    <source>
        <strain evidence="4 5">G4070</strain>
    </source>
</reference>
<keyword evidence="3" id="KW-0812">Transmembrane</keyword>
<feature type="transmembrane region" description="Helical" evidence="3">
    <location>
        <begin position="105"/>
        <end position="123"/>
    </location>
</feature>
<keyword evidence="5" id="KW-1185">Reference proteome</keyword>
<comment type="similarity">
    <text evidence="2">Belongs to the CDP-alcohol phosphatidyltransferase class-I family.</text>
</comment>
<dbReference type="InterPro" id="IPR043130">
    <property type="entry name" value="CDP-OH_PTrfase_TM_dom"/>
</dbReference>
<dbReference type="AlphaFoldDB" id="A0A1T3ML34"/>
<dbReference type="PROSITE" id="PS00379">
    <property type="entry name" value="CDP_ALCOHOL_P_TRANSF"/>
    <property type="match status" value="1"/>
</dbReference>
<dbReference type="Pfam" id="PF01066">
    <property type="entry name" value="CDP-OH_P_transf"/>
    <property type="match status" value="1"/>
</dbReference>
<evidence type="ECO:0000256" key="3">
    <source>
        <dbReference type="SAM" id="Phobius"/>
    </source>
</evidence>
<organism evidence="4 5">
    <name type="scientific">Elizabethkingia occulta</name>
    <dbReference type="NCBI Taxonomy" id="1867263"/>
    <lineage>
        <taxon>Bacteria</taxon>
        <taxon>Pseudomonadati</taxon>
        <taxon>Bacteroidota</taxon>
        <taxon>Flavobacteriia</taxon>
        <taxon>Flavobacteriales</taxon>
        <taxon>Weeksellaceae</taxon>
        <taxon>Elizabethkingia</taxon>
    </lineage>
</organism>
<protein>
    <submittedName>
        <fullName evidence="4">CDP-alcohol phosphatidyltransferase</fullName>
    </submittedName>
</protein>
<name>A0A1T3ML34_9FLAO</name>
<sequence length="239" mass="26592">MNFIRNNFANALTLGNLFFGSVGAIQLVLGDYKTTALCIICSLVLDFFDGFVARALKANSDLGVQLDSLADMVSFGFLPGLTMYKALEGFGDQAFGISLPFDIKYIGLLVTLFSCLRLAIFNLDEDQKYYFKGLNTPSNTILLFGMYYAFREKHAFSFLFENAGLLIILSLLCSWLLISPIKMIAMKFKSMKLQDNYPKVALLAGCIILLSVFGITGIPLCMIYYIAVSLLFQKNLTQI</sequence>
<dbReference type="GO" id="GO:0016780">
    <property type="term" value="F:phosphotransferase activity, for other substituted phosphate groups"/>
    <property type="evidence" value="ECO:0007669"/>
    <property type="project" value="InterPro"/>
</dbReference>
<dbReference type="InterPro" id="IPR000462">
    <property type="entry name" value="CDP-OH_P_trans"/>
</dbReference>
<feature type="transmembrane region" description="Helical" evidence="3">
    <location>
        <begin position="200"/>
        <end position="227"/>
    </location>
</feature>
<proteinExistence type="inferred from homology"/>
<feature type="transmembrane region" description="Helical" evidence="3">
    <location>
        <begin position="156"/>
        <end position="179"/>
    </location>
</feature>
<keyword evidence="3" id="KW-1133">Transmembrane helix</keyword>
<comment type="caution">
    <text evidence="4">The sequence shown here is derived from an EMBL/GenBank/DDBJ whole genome shotgun (WGS) entry which is preliminary data.</text>
</comment>
<dbReference type="Proteomes" id="UP000190813">
    <property type="component" value="Unassembled WGS sequence"/>
</dbReference>
<accession>A0A1T3ML34</accession>
<evidence type="ECO:0000313" key="4">
    <source>
        <dbReference type="EMBL" id="OPC65305.1"/>
    </source>
</evidence>
<dbReference type="Gene3D" id="1.20.120.1760">
    <property type="match status" value="1"/>
</dbReference>
<dbReference type="InterPro" id="IPR048254">
    <property type="entry name" value="CDP_ALCOHOL_P_TRANSF_CS"/>
</dbReference>
<dbReference type="EMBL" id="MAHX01000015">
    <property type="protein sequence ID" value="OPC65305.1"/>
    <property type="molecule type" value="Genomic_DNA"/>
</dbReference>
<dbReference type="GO" id="GO:0008654">
    <property type="term" value="P:phospholipid biosynthetic process"/>
    <property type="evidence" value="ECO:0007669"/>
    <property type="project" value="InterPro"/>
</dbReference>